<dbReference type="AlphaFoldDB" id="A0A7W6MPE9"/>
<dbReference type="Proteomes" id="UP000588647">
    <property type="component" value="Unassembled WGS sequence"/>
</dbReference>
<dbReference type="PROSITE" id="PS51318">
    <property type="entry name" value="TAT"/>
    <property type="match status" value="1"/>
</dbReference>
<dbReference type="InterPro" id="IPR052516">
    <property type="entry name" value="N-heterocyclic_Hydroxylase"/>
</dbReference>
<dbReference type="SMART" id="SM01008">
    <property type="entry name" value="Ald_Xan_dh_C"/>
    <property type="match status" value="1"/>
</dbReference>
<dbReference type="PANTHER" id="PTHR47495:SF2">
    <property type="entry name" value="ALDEHYDE DEHYDROGENASE"/>
    <property type="match status" value="1"/>
</dbReference>
<comment type="caution">
    <text evidence="2">The sequence shown here is derived from an EMBL/GenBank/DDBJ whole genome shotgun (WGS) entry which is preliminary data.</text>
</comment>
<dbReference type="InterPro" id="IPR000674">
    <property type="entry name" value="Ald_Oxase/Xan_DH_a/b"/>
</dbReference>
<keyword evidence="3" id="KW-1185">Reference proteome</keyword>
<dbReference type="EMBL" id="JACIEM010000002">
    <property type="protein sequence ID" value="MBB4002855.1"/>
    <property type="molecule type" value="Genomic_DNA"/>
</dbReference>
<dbReference type="InterPro" id="IPR037165">
    <property type="entry name" value="AldOxase/xan_DH_Mopterin-bd_sf"/>
</dbReference>
<dbReference type="Gene3D" id="3.90.1170.50">
    <property type="entry name" value="Aldehyde oxidase/xanthine dehydrogenase, a/b hammerhead"/>
    <property type="match status" value="1"/>
</dbReference>
<dbReference type="SUPFAM" id="SSF56003">
    <property type="entry name" value="Molybdenum cofactor-binding domain"/>
    <property type="match status" value="2"/>
</dbReference>
<dbReference type="InterPro" id="IPR046867">
    <property type="entry name" value="AldOxase/xan_DH_MoCoBD2"/>
</dbReference>
<dbReference type="Pfam" id="PF02738">
    <property type="entry name" value="MoCoBD_1"/>
    <property type="match status" value="1"/>
</dbReference>
<proteinExistence type="predicted"/>
<dbReference type="RefSeq" id="WP_183207391.1">
    <property type="nucleotide sequence ID" value="NZ_JAAAMM010000002.1"/>
</dbReference>
<dbReference type="InterPro" id="IPR006311">
    <property type="entry name" value="TAT_signal"/>
</dbReference>
<name>A0A7W6MPE9_9HYPH</name>
<evidence type="ECO:0000313" key="3">
    <source>
        <dbReference type="Proteomes" id="UP000588647"/>
    </source>
</evidence>
<dbReference type="EC" id="1.3.99.16" evidence="2"/>
<dbReference type="PIRSF" id="PIRSF036389">
    <property type="entry name" value="IOR_B"/>
    <property type="match status" value="1"/>
</dbReference>
<evidence type="ECO:0000259" key="1">
    <source>
        <dbReference type="SMART" id="SM01008"/>
    </source>
</evidence>
<gene>
    <name evidence="2" type="ORF">GGR03_001930</name>
</gene>
<dbReference type="Pfam" id="PF20256">
    <property type="entry name" value="MoCoBD_2"/>
    <property type="match status" value="2"/>
</dbReference>
<dbReference type="GO" id="GO:0047121">
    <property type="term" value="F:isoquinoline 1-oxidoreductase activity"/>
    <property type="evidence" value="ECO:0007669"/>
    <property type="project" value="UniProtKB-EC"/>
</dbReference>
<dbReference type="PANTHER" id="PTHR47495">
    <property type="entry name" value="ALDEHYDE DEHYDROGENASE"/>
    <property type="match status" value="1"/>
</dbReference>
<protein>
    <submittedName>
        <fullName evidence="2">Isoquinoline 1-oxidoreductase beta subunit</fullName>
        <ecNumber evidence="2">1.3.99.16</ecNumber>
    </submittedName>
</protein>
<dbReference type="InterPro" id="IPR012368">
    <property type="entry name" value="OxRdtase_Mopterin-bd_su_IorB"/>
</dbReference>
<dbReference type="InterPro" id="IPR008274">
    <property type="entry name" value="AldOxase/xan_DH_MoCoBD1"/>
</dbReference>
<sequence length="719" mass="76348">MGIQNIKVSRRSFLAGTGLVIGVALATRSLAASALLKGTPADAVGPVQNLNAFVRVATDGTVTILSKHIEFGQGPYTGLATIVAEELDADWGQMRAAAAPADDEIYKNLAFGLQGTGGSTAIANSWEQMRVAGATARAMLVAAAAEMWDVPAGEITVSKGRVSHAASGRETGFGELADKAATMEPPANPALKDPKDFVLIGKDRPKLDTPAKTDGTAIFTLDVLADDMLIAMVAHPEHFGATVKSYDDSAARQVAGVVDVKRVPQGIAIYAENTFAALKGRAALTIEWDLAAAESRSSEEIYDDYRRLIGGELLGATDNGDVEAALSGDGITRLESELVFPFLAHAPMEPLDAVLVRADDGSIDCYTGSQFPGQDKAAIAETCGVDPAMVRIHTQLAGGSFGRRAQFGSPYMREAAAVFAASGMNRPIKHMWTREDDIRGGFYRPIYVHSLKGAIDAEGNIVAWDQVIAGQSIMKKTELDDTTVEGASDLPYTIPNLRVRAHQTELQVPALWWRSVGHTHTGFAVETFIDELLERGGKDAVDGRLALLSEHPRHTGVLKRVAELADWGSPVPDGRQRGVAVHKSFNTYVAEIAEVSIGADGGPRVHKVWCAVDCGVAVNPNVIRAQMEGGIGYGLGAVLFDQITLGDGGKIMQSNFHDYRSLRIDEMPEVEVAIIESSEPPTGVGEPGVPPIGPAVANAWRRLTGQPVRRLPIVGGLTS</sequence>
<dbReference type="Gene3D" id="3.30.365.10">
    <property type="entry name" value="Aldehyde oxidase/xanthine dehydrogenase, molybdopterin binding domain"/>
    <property type="match status" value="4"/>
</dbReference>
<accession>A0A7W6MPE9</accession>
<evidence type="ECO:0000313" key="2">
    <source>
        <dbReference type="EMBL" id="MBB4002855.1"/>
    </source>
</evidence>
<feature type="domain" description="Aldehyde oxidase/xanthine dehydrogenase a/b hammerhead" evidence="1">
    <location>
        <begin position="214"/>
        <end position="292"/>
    </location>
</feature>
<reference evidence="2 3" key="1">
    <citation type="submission" date="2020-08" db="EMBL/GenBank/DDBJ databases">
        <title>Genomic Encyclopedia of Type Strains, Phase IV (KMG-IV): sequencing the most valuable type-strain genomes for metagenomic binning, comparative biology and taxonomic classification.</title>
        <authorList>
            <person name="Goeker M."/>
        </authorList>
    </citation>
    <scope>NUCLEOTIDE SEQUENCE [LARGE SCALE GENOMIC DNA]</scope>
    <source>
        <strain evidence="2 3">DSM 103570</strain>
    </source>
</reference>
<organism evidence="2 3">
    <name type="scientific">Aurantimonas endophytica</name>
    <dbReference type="NCBI Taxonomy" id="1522175"/>
    <lineage>
        <taxon>Bacteria</taxon>
        <taxon>Pseudomonadati</taxon>
        <taxon>Pseudomonadota</taxon>
        <taxon>Alphaproteobacteria</taxon>
        <taxon>Hyphomicrobiales</taxon>
        <taxon>Aurantimonadaceae</taxon>
        <taxon>Aurantimonas</taxon>
    </lineage>
</organism>
<keyword evidence="2" id="KW-0560">Oxidoreductase</keyword>